<comment type="caution">
    <text evidence="3">The sequence shown here is derived from an EMBL/GenBank/DDBJ whole genome shotgun (WGS) entry which is preliminary data.</text>
</comment>
<dbReference type="Proteomes" id="UP000315303">
    <property type="component" value="Unassembled WGS sequence"/>
</dbReference>
<dbReference type="PANTHER" id="PTHR10625">
    <property type="entry name" value="HISTONE DEACETYLASE HDAC1-RELATED"/>
    <property type="match status" value="1"/>
</dbReference>
<evidence type="ECO:0000313" key="3">
    <source>
        <dbReference type="EMBL" id="TPH14703.1"/>
    </source>
</evidence>
<evidence type="ECO:0000256" key="1">
    <source>
        <dbReference type="ARBA" id="ARBA00005947"/>
    </source>
</evidence>
<proteinExistence type="inferred from homology"/>
<protein>
    <submittedName>
        <fullName evidence="3">Histone deacetylase family protein</fullName>
    </submittedName>
</protein>
<sequence>MPVGIIGHYRCGEHDMGEHHPENGKRLTAISDQLIRSGLDYVVRQFDAKPIDKSLFALAHTQEYVDFVFNNAPDEGTFVVGEDTVMNPKTLPAILLSAGAAIDAVDLVMDGTLSSAFCATRPPGHHAEHDKGMGFCFFNNVAVAAAYAKEKYQLKRVAIVDFDVHHGNGTEDIVRNKFKDNEGYLFCSSYQYPFYPFEMHESDTPPIINTPLAATTKGEDFRKAISEHWLPALRTFKPDIIFISAGFDAHIEDDMSQVSLTEADYRWVTDELKAIANEYGEGRIVSLLEGGYSLSALGRSVVAHINGLIGN</sequence>
<dbReference type="InterPro" id="IPR023696">
    <property type="entry name" value="Ureohydrolase_dom_sf"/>
</dbReference>
<dbReference type="Pfam" id="PF00850">
    <property type="entry name" value="Hist_deacetyl"/>
    <property type="match status" value="1"/>
</dbReference>
<dbReference type="AlphaFoldDB" id="A0A502KYF1"/>
<dbReference type="InterPro" id="IPR000286">
    <property type="entry name" value="HDACs"/>
</dbReference>
<dbReference type="GO" id="GO:0040029">
    <property type="term" value="P:epigenetic regulation of gene expression"/>
    <property type="evidence" value="ECO:0007669"/>
    <property type="project" value="TreeGrafter"/>
</dbReference>
<dbReference type="PRINTS" id="PR01270">
    <property type="entry name" value="HDASUPER"/>
</dbReference>
<dbReference type="EMBL" id="SAWY01000021">
    <property type="protein sequence ID" value="TPH14703.1"/>
    <property type="molecule type" value="Genomic_DNA"/>
</dbReference>
<dbReference type="Gene3D" id="3.40.800.20">
    <property type="entry name" value="Histone deacetylase domain"/>
    <property type="match status" value="1"/>
</dbReference>
<evidence type="ECO:0000259" key="2">
    <source>
        <dbReference type="Pfam" id="PF00850"/>
    </source>
</evidence>
<organism evidence="3 4">
    <name type="scientific">Litorilituus lipolyticus</name>
    <dbReference type="NCBI Taxonomy" id="2491017"/>
    <lineage>
        <taxon>Bacteria</taxon>
        <taxon>Pseudomonadati</taxon>
        <taxon>Pseudomonadota</taxon>
        <taxon>Gammaproteobacteria</taxon>
        <taxon>Alteromonadales</taxon>
        <taxon>Colwelliaceae</taxon>
        <taxon>Litorilituus</taxon>
    </lineage>
</organism>
<comment type="similarity">
    <text evidence="1">Belongs to the histone deacetylase family.</text>
</comment>
<gene>
    <name evidence="3" type="ORF">EPA86_11480</name>
</gene>
<dbReference type="OrthoDB" id="9808367at2"/>
<dbReference type="CDD" id="cd11599">
    <property type="entry name" value="HDAC_classII_2"/>
    <property type="match status" value="1"/>
</dbReference>
<keyword evidence="4" id="KW-1185">Reference proteome</keyword>
<reference evidence="3 4" key="1">
    <citation type="submission" date="2019-01" db="EMBL/GenBank/DDBJ databases">
        <title>Litorilituus lipolytica sp. nov., isolated from intertidal sand of the Yellow Sea in China.</title>
        <authorList>
            <person name="Liu A."/>
        </authorList>
    </citation>
    <scope>NUCLEOTIDE SEQUENCE [LARGE SCALE GENOMIC DNA]</scope>
    <source>
        <strain evidence="3 4">RZ04</strain>
    </source>
</reference>
<evidence type="ECO:0000313" key="4">
    <source>
        <dbReference type="Proteomes" id="UP000315303"/>
    </source>
</evidence>
<feature type="domain" description="Histone deacetylase" evidence="2">
    <location>
        <begin position="20"/>
        <end position="307"/>
    </location>
</feature>
<dbReference type="InterPro" id="IPR023801">
    <property type="entry name" value="His_deacetylse_dom"/>
</dbReference>
<accession>A0A502KYF1</accession>
<dbReference type="SUPFAM" id="SSF52768">
    <property type="entry name" value="Arginase/deacetylase"/>
    <property type="match status" value="1"/>
</dbReference>
<dbReference type="InterPro" id="IPR037138">
    <property type="entry name" value="His_deacetylse_dom_sf"/>
</dbReference>
<dbReference type="RefSeq" id="WP_140603711.1">
    <property type="nucleotide sequence ID" value="NZ_SAWY01000021.1"/>
</dbReference>
<dbReference type="GO" id="GO:0004407">
    <property type="term" value="F:histone deacetylase activity"/>
    <property type="evidence" value="ECO:0007669"/>
    <property type="project" value="TreeGrafter"/>
</dbReference>
<dbReference type="PANTHER" id="PTHR10625:SF10">
    <property type="entry name" value="HISTONE DEACETYLASE HDAC1"/>
    <property type="match status" value="1"/>
</dbReference>
<name>A0A502KYF1_9GAMM</name>